<evidence type="ECO:0000313" key="3">
    <source>
        <dbReference type="Proteomes" id="UP000050761"/>
    </source>
</evidence>
<organism evidence="3 4">
    <name type="scientific">Heligmosomoides polygyrus</name>
    <name type="common">Parasitic roundworm</name>
    <dbReference type="NCBI Taxonomy" id="6339"/>
    <lineage>
        <taxon>Eukaryota</taxon>
        <taxon>Metazoa</taxon>
        <taxon>Ecdysozoa</taxon>
        <taxon>Nematoda</taxon>
        <taxon>Chromadorea</taxon>
        <taxon>Rhabditida</taxon>
        <taxon>Rhabditina</taxon>
        <taxon>Rhabditomorpha</taxon>
        <taxon>Strongyloidea</taxon>
        <taxon>Heligmosomidae</taxon>
        <taxon>Heligmosomoides</taxon>
    </lineage>
</organism>
<evidence type="ECO:0000256" key="1">
    <source>
        <dbReference type="SAM" id="MobiDB-lite"/>
    </source>
</evidence>
<evidence type="ECO:0000313" key="2">
    <source>
        <dbReference type="EMBL" id="VDP54782.1"/>
    </source>
</evidence>
<reference evidence="2 3" key="1">
    <citation type="submission" date="2018-11" db="EMBL/GenBank/DDBJ databases">
        <authorList>
            <consortium name="Pathogen Informatics"/>
        </authorList>
    </citation>
    <scope>NUCLEOTIDE SEQUENCE [LARGE SCALE GENOMIC DNA]</scope>
</reference>
<proteinExistence type="predicted"/>
<name>A0A183GTB6_HELPZ</name>
<protein>
    <submittedName>
        <fullName evidence="2 4">Uncharacterized protein</fullName>
    </submittedName>
</protein>
<accession>A0A3P8DSX6</accession>
<evidence type="ECO:0000313" key="4">
    <source>
        <dbReference type="WBParaSite" id="HPBE_0002593601-mRNA-1"/>
    </source>
</evidence>
<dbReference type="WBParaSite" id="HPBE_0002593601-mRNA-1">
    <property type="protein sequence ID" value="HPBE_0002593601-mRNA-1"/>
    <property type="gene ID" value="HPBE_0002593601"/>
</dbReference>
<reference evidence="4" key="2">
    <citation type="submission" date="2019-09" db="UniProtKB">
        <authorList>
            <consortium name="WormBaseParasite"/>
        </authorList>
    </citation>
    <scope>IDENTIFICATION</scope>
</reference>
<sequence length="81" mass="9829">MREARLRWYGHVLRGKEDSVRKMGLSFENSGPRYDAGQTLKKKKNKKKKRKKKKKKKNKKKRKKKKKKKTILKMVLLYRLA</sequence>
<dbReference type="OrthoDB" id="10045365at2759"/>
<dbReference type="Proteomes" id="UP000050761">
    <property type="component" value="Unassembled WGS sequence"/>
</dbReference>
<gene>
    <name evidence="2" type="ORF">HPBE_LOCUS25935</name>
</gene>
<dbReference type="EMBL" id="UZAH01038871">
    <property type="protein sequence ID" value="VDP54782.1"/>
    <property type="molecule type" value="Genomic_DNA"/>
</dbReference>
<feature type="region of interest" description="Disordered" evidence="1">
    <location>
        <begin position="25"/>
        <end position="70"/>
    </location>
</feature>
<keyword evidence="3" id="KW-1185">Reference proteome</keyword>
<feature type="compositionally biased region" description="Basic residues" evidence="1">
    <location>
        <begin position="40"/>
        <end position="70"/>
    </location>
</feature>
<dbReference type="AlphaFoldDB" id="A0A183GTB6"/>
<accession>A0A183GTB6</accession>